<accession>A0A7W9ZJ92</accession>
<evidence type="ECO:0000313" key="2">
    <source>
        <dbReference type="EMBL" id="MBB6212526.1"/>
    </source>
</evidence>
<name>A0A7W9ZJ92_NOVIT</name>
<keyword evidence="3" id="KW-1185">Reference proteome</keyword>
<keyword evidence="1" id="KW-0175">Coiled coil</keyword>
<feature type="coiled-coil region" evidence="1">
    <location>
        <begin position="1"/>
        <end position="31"/>
    </location>
</feature>
<dbReference type="Proteomes" id="UP000544872">
    <property type="component" value="Unassembled WGS sequence"/>
</dbReference>
<evidence type="ECO:0000313" key="3">
    <source>
        <dbReference type="Proteomes" id="UP000544872"/>
    </source>
</evidence>
<protein>
    <submittedName>
        <fullName evidence="2">Putative cell wall-binding protein</fullName>
    </submittedName>
</protein>
<evidence type="ECO:0000256" key="1">
    <source>
        <dbReference type="SAM" id="Coils"/>
    </source>
</evidence>
<sequence>MNELEKAQRQFEQAKARVQKLKAKARSEDRKRDTRRKVILGGVLLAEARKTPGIRQRVEQWISSLPEKDRSAFEGWSLESEV</sequence>
<organism evidence="2 3">
    <name type="scientific">Novispirillum itersonii</name>
    <name type="common">Aquaspirillum itersonii</name>
    <dbReference type="NCBI Taxonomy" id="189"/>
    <lineage>
        <taxon>Bacteria</taxon>
        <taxon>Pseudomonadati</taxon>
        <taxon>Pseudomonadota</taxon>
        <taxon>Alphaproteobacteria</taxon>
        <taxon>Rhodospirillales</taxon>
        <taxon>Novispirillaceae</taxon>
        <taxon>Novispirillum</taxon>
    </lineage>
</organism>
<dbReference type="AlphaFoldDB" id="A0A7W9ZJ92"/>
<dbReference type="RefSeq" id="WP_184266718.1">
    <property type="nucleotide sequence ID" value="NZ_JACIIX010000035.1"/>
</dbReference>
<dbReference type="EMBL" id="JACIIX010000035">
    <property type="protein sequence ID" value="MBB6212526.1"/>
    <property type="molecule type" value="Genomic_DNA"/>
</dbReference>
<comment type="caution">
    <text evidence="2">The sequence shown here is derived from an EMBL/GenBank/DDBJ whole genome shotgun (WGS) entry which is preliminary data.</text>
</comment>
<reference evidence="2 3" key="1">
    <citation type="submission" date="2020-08" db="EMBL/GenBank/DDBJ databases">
        <title>Genomic Encyclopedia of Type Strains, Phase IV (KMG-IV): sequencing the most valuable type-strain genomes for metagenomic binning, comparative biology and taxonomic classification.</title>
        <authorList>
            <person name="Goeker M."/>
        </authorList>
    </citation>
    <scope>NUCLEOTIDE SEQUENCE [LARGE SCALE GENOMIC DNA]</scope>
    <source>
        <strain evidence="2 3">DSM 11590</strain>
    </source>
</reference>
<gene>
    <name evidence="2" type="ORF">FHS48_003983</name>
</gene>
<proteinExistence type="predicted"/>